<dbReference type="RefSeq" id="WP_156915270.1">
    <property type="nucleotide sequence ID" value="NZ_CP104143.1"/>
</dbReference>
<evidence type="ECO:0000313" key="2">
    <source>
        <dbReference type="EMBL" id="UWU13197.1"/>
    </source>
</evidence>
<dbReference type="Proteomes" id="UP001060123">
    <property type="component" value="Chromosome"/>
</dbReference>
<accession>A0ABY5XGP8</accession>
<protein>
    <submittedName>
        <fullName evidence="2">Uncharacterized protein</fullName>
    </submittedName>
</protein>
<evidence type="ECO:0000256" key="1">
    <source>
        <dbReference type="SAM" id="MobiDB-lite"/>
    </source>
</evidence>
<name>A0ABY5XGP8_RHISU</name>
<dbReference type="EMBL" id="CP104143">
    <property type="protein sequence ID" value="UWU13197.1"/>
    <property type="molecule type" value="Genomic_DNA"/>
</dbReference>
<feature type="region of interest" description="Disordered" evidence="1">
    <location>
        <begin position="44"/>
        <end position="84"/>
    </location>
</feature>
<sequence length="84" mass="8889">MKSSSRSACHAVSVSAMRPKSGGKIVLTPAPERGQIDATLHGELGTIPNSSSAKPLERLQKREHSRRGSRGSVGISGCGRTFHH</sequence>
<organism evidence="2 3">
    <name type="scientific">Rhizobium sullae</name>
    <name type="common">Rhizobium hedysari</name>
    <dbReference type="NCBI Taxonomy" id="50338"/>
    <lineage>
        <taxon>Bacteria</taxon>
        <taxon>Pseudomonadati</taxon>
        <taxon>Pseudomonadota</taxon>
        <taxon>Alphaproteobacteria</taxon>
        <taxon>Hyphomicrobiales</taxon>
        <taxon>Rhizobiaceae</taxon>
        <taxon>Rhizobium/Agrobacterium group</taxon>
        <taxon>Rhizobium</taxon>
    </lineage>
</organism>
<gene>
    <name evidence="2" type="ORF">N2599_13660</name>
</gene>
<evidence type="ECO:0000313" key="3">
    <source>
        <dbReference type="Proteomes" id="UP001060123"/>
    </source>
</evidence>
<feature type="compositionally biased region" description="Low complexity" evidence="1">
    <location>
        <begin position="70"/>
        <end position="84"/>
    </location>
</feature>
<feature type="region of interest" description="Disordered" evidence="1">
    <location>
        <begin position="1"/>
        <end position="28"/>
    </location>
</feature>
<keyword evidence="3" id="KW-1185">Reference proteome</keyword>
<proteinExistence type="predicted"/>
<reference evidence="2" key="1">
    <citation type="submission" date="2022-09" db="EMBL/GenBank/DDBJ databases">
        <title>Australian commercial rhizobial inoculants.</title>
        <authorList>
            <person name="Kohlmeier M.G."/>
            <person name="O'Hara G.W."/>
            <person name="Colombi E."/>
            <person name="Ramsay J.P."/>
            <person name="Terpolilli J."/>
        </authorList>
    </citation>
    <scope>NUCLEOTIDE SEQUENCE</scope>
    <source>
        <strain evidence="2">WSM1592</strain>
    </source>
</reference>